<accession>A0ABZ2LHN1</accession>
<name>A0ABZ2LHN1_9BACT</name>
<evidence type="ECO:0000313" key="8">
    <source>
        <dbReference type="EMBL" id="WXB08292.1"/>
    </source>
</evidence>
<dbReference type="Proteomes" id="UP001374803">
    <property type="component" value="Chromosome"/>
</dbReference>
<comment type="similarity">
    <text evidence="1">Belongs to the peptidase M20A family.</text>
</comment>
<evidence type="ECO:0000256" key="2">
    <source>
        <dbReference type="ARBA" id="ARBA00022670"/>
    </source>
</evidence>
<gene>
    <name evidence="8" type="ORF">LVJ94_13730</name>
</gene>
<evidence type="ECO:0000259" key="7">
    <source>
        <dbReference type="Pfam" id="PF07687"/>
    </source>
</evidence>
<dbReference type="Pfam" id="PF01546">
    <property type="entry name" value="Peptidase_M20"/>
    <property type="match status" value="1"/>
</dbReference>
<dbReference type="InterPro" id="IPR002933">
    <property type="entry name" value="Peptidase_M20"/>
</dbReference>
<protein>
    <submittedName>
        <fullName evidence="8">M20/M25/M40 family metallo-hydrolase</fullName>
    </submittedName>
</protein>
<dbReference type="InterPro" id="IPR011650">
    <property type="entry name" value="Peptidase_M20_dimer"/>
</dbReference>
<feature type="chain" id="PRO_5045152600" evidence="6">
    <location>
        <begin position="27"/>
        <end position="471"/>
    </location>
</feature>
<sequence>MRPTLPFFAVAVSLLAASCAGSTSQAAPRTTAARAPNAYDAYARDTLKELIEINTSESSGDTTKAAQAMAARLRNAGFPESDIRVLGEEPRHGNLVARLRGSGKKRPLLLLAHLDVVEAKKEDWSFDPFVFREQDGYFYGRGTSDDKDMAANFVTNLVKMKKEGIVPNRDIILALTSGEESGPYDGVRWLLEKHRDLIDAELALNEGGGGQIKKGKYIANELQTSEKLFTSWEIEAKNKGGHSSLPGRDNAIYRLSDALTRIAKFAFPVELNDTTRAFFERLAVIEHNADMAAVAKGGDPAAAARLSEHPLYNATLRTTCVATMLQGGHAENALPQSARATINCRILPGTEQSRIEETLRRVIADPQIEIRMIPHLPAAPASPLAPEVLKAVEGITNSMWPGVPTLPVMLTAATDGSHLRRAGIACYGISGEFSDIDDVRAHGKDERVLVRSFNEGREFLDRLVRKLATGP</sequence>
<feature type="signal peptide" evidence="6">
    <location>
        <begin position="1"/>
        <end position="26"/>
    </location>
</feature>
<dbReference type="PANTHER" id="PTHR45962">
    <property type="entry name" value="N-FATTY-ACYL-AMINO ACID SYNTHASE/HYDROLASE PM20D1"/>
    <property type="match status" value="1"/>
</dbReference>
<dbReference type="Gene3D" id="3.30.70.360">
    <property type="match status" value="1"/>
</dbReference>
<reference evidence="8" key="1">
    <citation type="submission" date="2021-12" db="EMBL/GenBank/DDBJ databases">
        <title>Discovery of the Pendulisporaceae a myxobacterial family with distinct sporulation behavior and unique specialized metabolism.</title>
        <authorList>
            <person name="Garcia R."/>
            <person name="Popoff A."/>
            <person name="Bader C.D."/>
            <person name="Loehr J."/>
            <person name="Walesch S."/>
            <person name="Walt C."/>
            <person name="Boldt J."/>
            <person name="Bunk B."/>
            <person name="Haeckl F.J.F.P.J."/>
            <person name="Gunesch A.P."/>
            <person name="Birkelbach J."/>
            <person name="Nuebel U."/>
            <person name="Pietschmann T."/>
            <person name="Bach T."/>
            <person name="Mueller R."/>
        </authorList>
    </citation>
    <scope>NUCLEOTIDE SEQUENCE</scope>
    <source>
        <strain evidence="8">MSr11367</strain>
    </source>
</reference>
<dbReference type="InterPro" id="IPR036264">
    <property type="entry name" value="Bact_exopeptidase_dim_dom"/>
</dbReference>
<dbReference type="EMBL" id="CP089983">
    <property type="protein sequence ID" value="WXB08292.1"/>
    <property type="molecule type" value="Genomic_DNA"/>
</dbReference>
<evidence type="ECO:0000313" key="9">
    <source>
        <dbReference type="Proteomes" id="UP001374803"/>
    </source>
</evidence>
<dbReference type="InterPro" id="IPR047177">
    <property type="entry name" value="Pept_M20A"/>
</dbReference>
<evidence type="ECO:0000256" key="6">
    <source>
        <dbReference type="SAM" id="SignalP"/>
    </source>
</evidence>
<dbReference type="SUPFAM" id="SSF53187">
    <property type="entry name" value="Zn-dependent exopeptidases"/>
    <property type="match status" value="1"/>
</dbReference>
<keyword evidence="5" id="KW-0862">Zinc</keyword>
<keyword evidence="3" id="KW-0479">Metal-binding</keyword>
<dbReference type="RefSeq" id="WP_394837967.1">
    <property type="nucleotide sequence ID" value="NZ_CP089929.1"/>
</dbReference>
<dbReference type="SUPFAM" id="SSF55031">
    <property type="entry name" value="Bacterial exopeptidase dimerisation domain"/>
    <property type="match status" value="1"/>
</dbReference>
<organism evidence="8 9">
    <name type="scientific">Pendulispora rubella</name>
    <dbReference type="NCBI Taxonomy" id="2741070"/>
    <lineage>
        <taxon>Bacteria</taxon>
        <taxon>Pseudomonadati</taxon>
        <taxon>Myxococcota</taxon>
        <taxon>Myxococcia</taxon>
        <taxon>Myxococcales</taxon>
        <taxon>Sorangiineae</taxon>
        <taxon>Pendulisporaceae</taxon>
        <taxon>Pendulispora</taxon>
    </lineage>
</organism>
<feature type="domain" description="Peptidase M20 dimerisation" evidence="7">
    <location>
        <begin position="227"/>
        <end position="367"/>
    </location>
</feature>
<dbReference type="Gene3D" id="3.40.630.10">
    <property type="entry name" value="Zn peptidases"/>
    <property type="match status" value="1"/>
</dbReference>
<evidence type="ECO:0000256" key="4">
    <source>
        <dbReference type="ARBA" id="ARBA00022801"/>
    </source>
</evidence>
<proteinExistence type="inferred from homology"/>
<keyword evidence="4" id="KW-0378">Hydrolase</keyword>
<keyword evidence="9" id="KW-1185">Reference proteome</keyword>
<dbReference type="PROSITE" id="PS00758">
    <property type="entry name" value="ARGE_DAPE_CPG2_1"/>
    <property type="match status" value="1"/>
</dbReference>
<dbReference type="PROSITE" id="PS51257">
    <property type="entry name" value="PROKAR_LIPOPROTEIN"/>
    <property type="match status" value="1"/>
</dbReference>
<dbReference type="Gene3D" id="1.10.150.900">
    <property type="match status" value="1"/>
</dbReference>
<dbReference type="InterPro" id="IPR001261">
    <property type="entry name" value="ArgE/DapE_CS"/>
</dbReference>
<dbReference type="Pfam" id="PF07687">
    <property type="entry name" value="M20_dimer"/>
    <property type="match status" value="1"/>
</dbReference>
<evidence type="ECO:0000256" key="5">
    <source>
        <dbReference type="ARBA" id="ARBA00022833"/>
    </source>
</evidence>
<dbReference type="NCBIfam" id="NF006596">
    <property type="entry name" value="PRK09133.1"/>
    <property type="match status" value="1"/>
</dbReference>
<evidence type="ECO:0000256" key="1">
    <source>
        <dbReference type="ARBA" id="ARBA00006247"/>
    </source>
</evidence>
<keyword evidence="2" id="KW-0645">Protease</keyword>
<dbReference type="PANTHER" id="PTHR45962:SF1">
    <property type="entry name" value="N-FATTY-ACYL-AMINO ACID SYNTHASE_HYDROLASE PM20D1"/>
    <property type="match status" value="1"/>
</dbReference>
<evidence type="ECO:0000256" key="3">
    <source>
        <dbReference type="ARBA" id="ARBA00022723"/>
    </source>
</evidence>
<keyword evidence="6" id="KW-0732">Signal</keyword>